<dbReference type="Pfam" id="PF12090">
    <property type="entry name" value="Spt20_SEP"/>
    <property type="match status" value="1"/>
</dbReference>
<protein>
    <recommendedName>
        <fullName evidence="3">Spt20-like SEP domain-containing protein</fullName>
    </recommendedName>
</protein>
<dbReference type="InterPro" id="IPR046468">
    <property type="entry name" value="Spt20-like_SEP"/>
</dbReference>
<proteinExistence type="inferred from homology"/>
<accession>A0AAW2EN78</accession>
<reference evidence="4 5" key="1">
    <citation type="submission" date="2023-03" db="EMBL/GenBank/DDBJ databases">
        <title>High recombination rates correlate with genetic variation in Cardiocondyla obscurior ants.</title>
        <authorList>
            <person name="Errbii M."/>
        </authorList>
    </citation>
    <scope>NUCLEOTIDE SEQUENCE [LARGE SCALE GENOMIC DNA]</scope>
    <source>
        <strain evidence="4">Alpha-2009</strain>
        <tissue evidence="4">Whole body</tissue>
    </source>
</reference>
<feature type="domain" description="Spt20-like SEP" evidence="3">
    <location>
        <begin position="100"/>
        <end position="249"/>
    </location>
</feature>
<dbReference type="PANTHER" id="PTHR13526">
    <property type="entry name" value="TRANSCRIPTION FACTOR SPT20 HOMOLOG"/>
    <property type="match status" value="1"/>
</dbReference>
<name>A0AAW2EN78_9HYME</name>
<comment type="similarity">
    <text evidence="1">Belongs to the SPT20 family.</text>
</comment>
<dbReference type="Proteomes" id="UP001430953">
    <property type="component" value="Unassembled WGS sequence"/>
</dbReference>
<comment type="caution">
    <text evidence="4">The sequence shown here is derived from an EMBL/GenBank/DDBJ whole genome shotgun (WGS) entry which is preliminary data.</text>
</comment>
<evidence type="ECO:0000256" key="1">
    <source>
        <dbReference type="ARBA" id="ARBA00009112"/>
    </source>
</evidence>
<evidence type="ECO:0000259" key="3">
    <source>
        <dbReference type="Pfam" id="PF12090"/>
    </source>
</evidence>
<dbReference type="GO" id="GO:0003712">
    <property type="term" value="F:transcription coregulator activity"/>
    <property type="evidence" value="ECO:0007669"/>
    <property type="project" value="InterPro"/>
</dbReference>
<evidence type="ECO:0000256" key="2">
    <source>
        <dbReference type="SAM" id="MobiDB-lite"/>
    </source>
</evidence>
<sequence>MIGTACSLEDACQQAQDMIGLVSRCWKNAQGQNSLVLTSDKSLSSQKKEQNHSRHSIQSKLTRLYFEELSKVPHATPDSVLNNLENECDLLGRLVQRESLNTLIVNLYAGNKGYSLAVRNSDKGNQYDKNSLAETQLMGYEQGELLSCIDNGQLPAMLAEQLECSFSHLFYDGCIIAEVRDYRRSFLHNRAEIHHVLLKPTTQSVLSDVSTLTSDGDWSHEDRLMLESHLVAATQGPLCLDPNPIPTLASTRIKQSKSLLTDHQLMRQAKKFSQVTVNRKRKLEQLAQPEGQTIHDLMLKFRAERRGLATNTACPPPSLKIPELPPPKQTDVLRFAKLYERPRETKDCSPQVIEEYILEPAESKDYIKLSILQRPATSEYLGELYMDKNRDGERNGSSCRFTLGTRAVANHYYQQFKEIFTEEGRKNVKIRHIIPGQTPRISCTPAMQRAHQQAQQAKAAQLAAQQLQQVQSPHVTQQILSRAQGQLTNLASQVASMKAMTEATTTSAQNNLTCVDSASMPQVIQHNDITALSSGQSLANGGLNASTSAQIDNSAMTVADNTCNGSGILVFQKSAGTINNTASANVPVLQAQLQAGTQNCISEPASQSHNEPPFKKHSNNPAINALVNSLMNSAQQFQQQAAANAAAAAMNNNAQATNKSNNTAILSLLNSTPANIAQRKVQPQRISLNTSIPPKIISHGNVINVPSTTGQVRVSLNSSALTGQLSCKQQPVKTTTVRLARVQDPTSTLGLSMPGLSALLAGTPSADNPIPGMNSTSSLLERLTASSSQSSQPASPMTSPSPTNVNLQGVNLTSLPNSINSLQNVQVSFPGLSQPITMSLNVSQTTGGTVTPGVIVSLPISSATNTCTTVSSMVAATVVTTAIAGSTPTVVIANPANAHLSLPIAQLIPSGVKGLSQQNIRSNNAVTLPQGAQAIQLIGSQRPRFNHMTRQVQSNQVKSAVLSNQLVTVAKTVTASQLILSGNKQVLTPVMAATKPVLMASQTTPSSQVVPVNKQTLLTKSLHARASTGQCSQQTQSLGVATLSQQQFQQLQQCLAAQHKVAVAAGSSQSRTQIEAQRNSTSTPGEDPA</sequence>
<dbReference type="AlphaFoldDB" id="A0AAW2EN78"/>
<gene>
    <name evidence="4" type="ORF">PUN28_017526</name>
</gene>
<keyword evidence="5" id="KW-1185">Reference proteome</keyword>
<feature type="region of interest" description="Disordered" evidence="2">
    <location>
        <begin position="782"/>
        <end position="805"/>
    </location>
</feature>
<dbReference type="GO" id="GO:0006357">
    <property type="term" value="P:regulation of transcription by RNA polymerase II"/>
    <property type="evidence" value="ECO:0007669"/>
    <property type="project" value="TreeGrafter"/>
</dbReference>
<organism evidence="4 5">
    <name type="scientific">Cardiocondyla obscurior</name>
    <dbReference type="NCBI Taxonomy" id="286306"/>
    <lineage>
        <taxon>Eukaryota</taxon>
        <taxon>Metazoa</taxon>
        <taxon>Ecdysozoa</taxon>
        <taxon>Arthropoda</taxon>
        <taxon>Hexapoda</taxon>
        <taxon>Insecta</taxon>
        <taxon>Pterygota</taxon>
        <taxon>Neoptera</taxon>
        <taxon>Endopterygota</taxon>
        <taxon>Hymenoptera</taxon>
        <taxon>Apocrita</taxon>
        <taxon>Aculeata</taxon>
        <taxon>Formicoidea</taxon>
        <taxon>Formicidae</taxon>
        <taxon>Myrmicinae</taxon>
        <taxon>Cardiocondyla</taxon>
    </lineage>
</organism>
<evidence type="ECO:0000313" key="4">
    <source>
        <dbReference type="EMBL" id="KAL0103297.1"/>
    </source>
</evidence>
<dbReference type="InterPro" id="IPR021950">
    <property type="entry name" value="Spt20"/>
</dbReference>
<feature type="compositionally biased region" description="Low complexity" evidence="2">
    <location>
        <begin position="784"/>
        <end position="803"/>
    </location>
</feature>
<dbReference type="GO" id="GO:0000124">
    <property type="term" value="C:SAGA complex"/>
    <property type="evidence" value="ECO:0007669"/>
    <property type="project" value="InterPro"/>
</dbReference>
<evidence type="ECO:0000313" key="5">
    <source>
        <dbReference type="Proteomes" id="UP001430953"/>
    </source>
</evidence>
<dbReference type="PANTHER" id="PTHR13526:SF8">
    <property type="entry name" value="TRANSCRIPTION FACTOR SPT20 HOMOLOG"/>
    <property type="match status" value="1"/>
</dbReference>
<feature type="region of interest" description="Disordered" evidence="2">
    <location>
        <begin position="1066"/>
        <end position="1089"/>
    </location>
</feature>
<dbReference type="EMBL" id="JADYXP020000021">
    <property type="protein sequence ID" value="KAL0103297.1"/>
    <property type="molecule type" value="Genomic_DNA"/>
</dbReference>